<evidence type="ECO:0000259" key="2">
    <source>
        <dbReference type="Pfam" id="PF05649"/>
    </source>
</evidence>
<dbReference type="Gene3D" id="3.40.390.10">
    <property type="entry name" value="Collagenase (Catalytic Domain)"/>
    <property type="match status" value="2"/>
</dbReference>
<dbReference type="InterPro" id="IPR000718">
    <property type="entry name" value="Peptidase_M13"/>
</dbReference>
<evidence type="ECO:0000313" key="4">
    <source>
        <dbReference type="Proteomes" id="UP000821853"/>
    </source>
</evidence>
<name>A0A9J6G434_HAELO</name>
<dbReference type="InterPro" id="IPR024079">
    <property type="entry name" value="MetalloPept_cat_dom_sf"/>
</dbReference>
<sequence length="667" mass="74206">MAVLFASLLTRKRDKDASPRFKRKVTAPLGGVRCRSEACQRIGTLLKEAMDEQVRPCDDFYRHVCGRWLRSHPGKTVGQALASAFVANVTRLARNVRIPFSFVPANQTAVQKAARHLVACDSIVTDSEDQSVNVRAVLAEGGIAWPDAAVAENAPSADVLRAMFYMSRVVRIPVLLDVDFKDGQVRHRVMFRRPDNLVALLAGSKWRTQNITTDKYEKYVRAIYDSFAEQGNSSDFQKLFSKTARLEARLISSMKAPVFTNEKDDVISTSTSRIHRLSGVVPKERWLKVFRTLLNVSDDVPVIIRNGRYFQALFALHSRLGEDDFTELYHWLCVQALVPFTNRRIMQAAHPGVSVREKHRERCFASSDRAFHYALEYPYMSHVASAQVEDDMGQLMQRVGRSFAQVLSRTDSPILASNCSAAAVERSAGAYTALFRRSRPEYFEEAYLRYPDMTHSAVTNWLAVAASAPTAMPSESSNVGEASPHSSVWSVPIEASYLDVPWYALTAPNAVKFAGIGSRLIGKLVSELVLNNEACRKAVLNKYEETWDCIEAGLANKYRSLDAVKVDGQVSMLSWAVAWTAFKAHAASRPSTVVLRVFPALSGEALFYVVGCLLLCGEDVHQAEARCNLPLRHDHNFATAFSCGLGSPMRPKAQCPHAFSERPKNSG</sequence>
<accession>A0A9J6G434</accession>
<comment type="caution">
    <text evidence="3">The sequence shown here is derived from an EMBL/GenBank/DDBJ whole genome shotgun (WGS) entry which is preliminary data.</text>
</comment>
<dbReference type="OrthoDB" id="6486649at2759"/>
<dbReference type="InterPro" id="IPR042089">
    <property type="entry name" value="Peptidase_M13_dom_2"/>
</dbReference>
<gene>
    <name evidence="3" type="ORF">HPB48_004903</name>
</gene>
<dbReference type="PANTHER" id="PTHR11733:SF241">
    <property type="entry name" value="GH26575P-RELATED"/>
    <property type="match status" value="1"/>
</dbReference>
<protein>
    <recommendedName>
        <fullName evidence="2">Peptidase M13 N-terminal domain-containing protein</fullName>
    </recommendedName>
</protein>
<dbReference type="GO" id="GO:0004222">
    <property type="term" value="F:metalloendopeptidase activity"/>
    <property type="evidence" value="ECO:0007669"/>
    <property type="project" value="InterPro"/>
</dbReference>
<dbReference type="GO" id="GO:0005886">
    <property type="term" value="C:plasma membrane"/>
    <property type="evidence" value="ECO:0007669"/>
    <property type="project" value="TreeGrafter"/>
</dbReference>
<feature type="domain" description="Peptidase M13 N-terminal" evidence="2">
    <location>
        <begin position="56"/>
        <end position="411"/>
    </location>
</feature>
<keyword evidence="4" id="KW-1185">Reference proteome</keyword>
<reference evidence="3 4" key="1">
    <citation type="journal article" date="2020" name="Cell">
        <title>Large-Scale Comparative Analyses of Tick Genomes Elucidate Their Genetic Diversity and Vector Capacities.</title>
        <authorList>
            <consortium name="Tick Genome and Microbiome Consortium (TIGMIC)"/>
            <person name="Jia N."/>
            <person name="Wang J."/>
            <person name="Shi W."/>
            <person name="Du L."/>
            <person name="Sun Y."/>
            <person name="Zhan W."/>
            <person name="Jiang J.F."/>
            <person name="Wang Q."/>
            <person name="Zhang B."/>
            <person name="Ji P."/>
            <person name="Bell-Sakyi L."/>
            <person name="Cui X.M."/>
            <person name="Yuan T.T."/>
            <person name="Jiang B.G."/>
            <person name="Yang W.F."/>
            <person name="Lam T.T."/>
            <person name="Chang Q.C."/>
            <person name="Ding S.J."/>
            <person name="Wang X.J."/>
            <person name="Zhu J.G."/>
            <person name="Ruan X.D."/>
            <person name="Zhao L."/>
            <person name="Wei J.T."/>
            <person name="Ye R.Z."/>
            <person name="Que T.C."/>
            <person name="Du C.H."/>
            <person name="Zhou Y.H."/>
            <person name="Cheng J.X."/>
            <person name="Dai P.F."/>
            <person name="Guo W.B."/>
            <person name="Han X.H."/>
            <person name="Huang E.J."/>
            <person name="Li L.F."/>
            <person name="Wei W."/>
            <person name="Gao Y.C."/>
            <person name="Liu J.Z."/>
            <person name="Shao H.Z."/>
            <person name="Wang X."/>
            <person name="Wang C.C."/>
            <person name="Yang T.C."/>
            <person name="Huo Q.B."/>
            <person name="Li W."/>
            <person name="Chen H.Y."/>
            <person name="Chen S.E."/>
            <person name="Zhou L.G."/>
            <person name="Ni X.B."/>
            <person name="Tian J.H."/>
            <person name="Sheng Y."/>
            <person name="Liu T."/>
            <person name="Pan Y.S."/>
            <person name="Xia L.Y."/>
            <person name="Li J."/>
            <person name="Zhao F."/>
            <person name="Cao W.C."/>
        </authorList>
    </citation>
    <scope>NUCLEOTIDE SEQUENCE [LARGE SCALE GENOMIC DNA]</scope>
    <source>
        <strain evidence="3">HaeL-2018</strain>
    </source>
</reference>
<dbReference type="AlphaFoldDB" id="A0A9J6G434"/>
<evidence type="ECO:0000313" key="3">
    <source>
        <dbReference type="EMBL" id="KAH9373158.1"/>
    </source>
</evidence>
<dbReference type="Gene3D" id="1.10.1380.10">
    <property type="entry name" value="Neutral endopeptidase , domain2"/>
    <property type="match status" value="1"/>
</dbReference>
<dbReference type="Pfam" id="PF05649">
    <property type="entry name" value="Peptidase_M13_N"/>
    <property type="match status" value="1"/>
</dbReference>
<dbReference type="InterPro" id="IPR008753">
    <property type="entry name" value="Peptidase_M13_N"/>
</dbReference>
<dbReference type="PANTHER" id="PTHR11733">
    <property type="entry name" value="ZINC METALLOPROTEASE FAMILY M13 NEPRILYSIN-RELATED"/>
    <property type="match status" value="1"/>
</dbReference>
<proteinExistence type="inferred from homology"/>
<evidence type="ECO:0000256" key="1">
    <source>
        <dbReference type="ARBA" id="ARBA00007357"/>
    </source>
</evidence>
<dbReference type="VEuPathDB" id="VectorBase:HLOH_045144"/>
<dbReference type="OMA" id="RCRSEAC"/>
<organism evidence="3 4">
    <name type="scientific">Haemaphysalis longicornis</name>
    <name type="common">Bush tick</name>
    <dbReference type="NCBI Taxonomy" id="44386"/>
    <lineage>
        <taxon>Eukaryota</taxon>
        <taxon>Metazoa</taxon>
        <taxon>Ecdysozoa</taxon>
        <taxon>Arthropoda</taxon>
        <taxon>Chelicerata</taxon>
        <taxon>Arachnida</taxon>
        <taxon>Acari</taxon>
        <taxon>Parasitiformes</taxon>
        <taxon>Ixodida</taxon>
        <taxon>Ixodoidea</taxon>
        <taxon>Ixodidae</taxon>
        <taxon>Haemaphysalinae</taxon>
        <taxon>Haemaphysalis</taxon>
    </lineage>
</organism>
<dbReference type="GO" id="GO:0016485">
    <property type="term" value="P:protein processing"/>
    <property type="evidence" value="ECO:0007669"/>
    <property type="project" value="TreeGrafter"/>
</dbReference>
<dbReference type="EMBL" id="JABSTR010000006">
    <property type="protein sequence ID" value="KAH9373158.1"/>
    <property type="molecule type" value="Genomic_DNA"/>
</dbReference>
<dbReference type="Proteomes" id="UP000821853">
    <property type="component" value="Chromosome 4"/>
</dbReference>
<comment type="similarity">
    <text evidence="1">Belongs to the peptidase M13 family.</text>
</comment>
<dbReference type="PROSITE" id="PS51885">
    <property type="entry name" value="NEPRILYSIN"/>
    <property type="match status" value="1"/>
</dbReference>
<dbReference type="SUPFAM" id="SSF55486">
    <property type="entry name" value="Metalloproteases ('zincins'), catalytic domain"/>
    <property type="match status" value="1"/>
</dbReference>